<sequence length="201" mass="23901">MRSGYDHDSCDIEFATALAASAYSIHSIQSQETGSGYLRKTSTRKDEPFRPAKTSVSLRRQSQRDTRTSSYSRPTPIIFDDKRSKENLRVRRRINADSWEEAQMIKIRKRYEKKLAEIQFWEKEKKMEENHRLDRRESELETKRSRNMKHYQSKISRIDRLVDAAKAQIEEKRRVQVSNAKEKARKMRAMGKLPVKYCFCF</sequence>
<proteinExistence type="inferred from homology"/>
<evidence type="ECO:0000256" key="1">
    <source>
        <dbReference type="ARBA" id="ARBA00005711"/>
    </source>
</evidence>
<reference evidence="5 6" key="1">
    <citation type="journal article" date="2015" name="Proc. Natl. Acad. Sci. U.S.A.">
        <title>The resurrection genome of Boea hygrometrica: A blueprint for survival of dehydration.</title>
        <authorList>
            <person name="Xiao L."/>
            <person name="Yang G."/>
            <person name="Zhang L."/>
            <person name="Yang X."/>
            <person name="Zhao S."/>
            <person name="Ji Z."/>
            <person name="Zhou Q."/>
            <person name="Hu M."/>
            <person name="Wang Y."/>
            <person name="Chen M."/>
            <person name="Xu Y."/>
            <person name="Jin H."/>
            <person name="Xiao X."/>
            <person name="Hu G."/>
            <person name="Bao F."/>
            <person name="Hu Y."/>
            <person name="Wan P."/>
            <person name="Li L."/>
            <person name="Deng X."/>
            <person name="Kuang T."/>
            <person name="Xiang C."/>
            <person name="Zhu J.K."/>
            <person name="Oliver M.J."/>
            <person name="He Y."/>
        </authorList>
    </citation>
    <scope>NUCLEOTIDE SEQUENCE [LARGE SCALE GENOMIC DNA]</scope>
    <source>
        <strain evidence="6">cv. XS01</strain>
    </source>
</reference>
<evidence type="ECO:0000313" key="5">
    <source>
        <dbReference type="EMBL" id="KZV30007.1"/>
    </source>
</evidence>
<evidence type="ECO:0000313" key="6">
    <source>
        <dbReference type="Proteomes" id="UP000250235"/>
    </source>
</evidence>
<dbReference type="Pfam" id="PF03763">
    <property type="entry name" value="Remorin_C"/>
    <property type="match status" value="1"/>
</dbReference>
<name>A0A2Z7BDI3_9LAMI</name>
<accession>A0A2Z7BDI3</accession>
<feature type="region of interest" description="Disordered" evidence="3">
    <location>
        <begin position="34"/>
        <end position="78"/>
    </location>
</feature>
<dbReference type="PANTHER" id="PTHR31471">
    <property type="entry name" value="OS02G0116800 PROTEIN"/>
    <property type="match status" value="1"/>
</dbReference>
<evidence type="ECO:0000259" key="4">
    <source>
        <dbReference type="Pfam" id="PF03763"/>
    </source>
</evidence>
<evidence type="ECO:0000256" key="2">
    <source>
        <dbReference type="SAM" id="Coils"/>
    </source>
</evidence>
<evidence type="ECO:0000256" key="3">
    <source>
        <dbReference type="SAM" id="MobiDB-lite"/>
    </source>
</evidence>
<feature type="domain" description="Remorin C-terminal" evidence="4">
    <location>
        <begin position="93"/>
        <end position="196"/>
    </location>
</feature>
<dbReference type="OrthoDB" id="775261at2759"/>
<dbReference type="InterPro" id="IPR005516">
    <property type="entry name" value="Remorin_C"/>
</dbReference>
<protein>
    <recommendedName>
        <fullName evidence="4">Remorin C-terminal domain-containing protein</fullName>
    </recommendedName>
</protein>
<organism evidence="5 6">
    <name type="scientific">Dorcoceras hygrometricum</name>
    <dbReference type="NCBI Taxonomy" id="472368"/>
    <lineage>
        <taxon>Eukaryota</taxon>
        <taxon>Viridiplantae</taxon>
        <taxon>Streptophyta</taxon>
        <taxon>Embryophyta</taxon>
        <taxon>Tracheophyta</taxon>
        <taxon>Spermatophyta</taxon>
        <taxon>Magnoliopsida</taxon>
        <taxon>eudicotyledons</taxon>
        <taxon>Gunneridae</taxon>
        <taxon>Pentapetalae</taxon>
        <taxon>asterids</taxon>
        <taxon>lamiids</taxon>
        <taxon>Lamiales</taxon>
        <taxon>Gesneriaceae</taxon>
        <taxon>Didymocarpoideae</taxon>
        <taxon>Trichosporeae</taxon>
        <taxon>Loxocarpinae</taxon>
        <taxon>Dorcoceras</taxon>
    </lineage>
</organism>
<feature type="coiled-coil region" evidence="2">
    <location>
        <begin position="104"/>
        <end position="143"/>
    </location>
</feature>
<dbReference type="AlphaFoldDB" id="A0A2Z7BDI3"/>
<comment type="similarity">
    <text evidence="1">Belongs to the remorin family.</text>
</comment>
<keyword evidence="6" id="KW-1185">Reference proteome</keyword>
<keyword evidence="2" id="KW-0175">Coiled coil</keyword>
<dbReference type="PANTHER" id="PTHR31471:SF51">
    <property type="entry name" value="REMORIN FAMILY PROTEIN"/>
    <property type="match status" value="1"/>
</dbReference>
<gene>
    <name evidence="5" type="ORF">F511_24391</name>
</gene>
<dbReference type="EMBL" id="KV008775">
    <property type="protein sequence ID" value="KZV30007.1"/>
    <property type="molecule type" value="Genomic_DNA"/>
</dbReference>
<dbReference type="Proteomes" id="UP000250235">
    <property type="component" value="Unassembled WGS sequence"/>
</dbReference>